<dbReference type="PANTHER" id="PTHR30055:SF235">
    <property type="entry name" value="TRANSCRIPTIONAL REGULATORY PROTEIN"/>
    <property type="match status" value="1"/>
</dbReference>
<dbReference type="AlphaFoldDB" id="A0A2S2C1P2"/>
<protein>
    <submittedName>
        <fullName evidence="4">TetR family transcriptional regulator</fullName>
    </submittedName>
</protein>
<dbReference type="Proteomes" id="UP000245711">
    <property type="component" value="Chromosome"/>
</dbReference>
<feature type="domain" description="HTH tetR-type" evidence="3">
    <location>
        <begin position="10"/>
        <end position="70"/>
    </location>
</feature>
<evidence type="ECO:0000313" key="5">
    <source>
        <dbReference type="Proteomes" id="UP000245711"/>
    </source>
</evidence>
<accession>A0A2S2C1P2</accession>
<dbReference type="Pfam" id="PF00440">
    <property type="entry name" value="TetR_N"/>
    <property type="match status" value="1"/>
</dbReference>
<dbReference type="SUPFAM" id="SSF48498">
    <property type="entry name" value="Tetracyclin repressor-like, C-terminal domain"/>
    <property type="match status" value="1"/>
</dbReference>
<evidence type="ECO:0000259" key="3">
    <source>
        <dbReference type="PROSITE" id="PS50977"/>
    </source>
</evidence>
<dbReference type="InterPro" id="IPR001647">
    <property type="entry name" value="HTH_TetR"/>
</dbReference>
<keyword evidence="5" id="KW-1185">Reference proteome</keyword>
<proteinExistence type="predicted"/>
<feature type="DNA-binding region" description="H-T-H motif" evidence="2">
    <location>
        <begin position="33"/>
        <end position="52"/>
    </location>
</feature>
<evidence type="ECO:0000256" key="1">
    <source>
        <dbReference type="ARBA" id="ARBA00023125"/>
    </source>
</evidence>
<keyword evidence="1 2" id="KW-0238">DNA-binding</keyword>
<dbReference type="Gene3D" id="1.10.357.10">
    <property type="entry name" value="Tetracycline Repressor, domain 2"/>
    <property type="match status" value="1"/>
</dbReference>
<dbReference type="InterPro" id="IPR041678">
    <property type="entry name" value="TetR_C_16"/>
</dbReference>
<reference evidence="4 5" key="1">
    <citation type="submission" date="2017-05" db="EMBL/GenBank/DDBJ databases">
        <title>Isolation of Rhodococcus sp. S2-17 biodegrading of BP-3.</title>
        <authorList>
            <person name="Lee Y."/>
            <person name="Kim K.H."/>
            <person name="Chun B.H."/>
            <person name="Jung H.S."/>
            <person name="Jeon C.O."/>
        </authorList>
    </citation>
    <scope>NUCLEOTIDE SEQUENCE [LARGE SCALE GENOMIC DNA]</scope>
    <source>
        <strain evidence="4 5">S2-17</strain>
    </source>
</reference>
<dbReference type="PRINTS" id="PR00455">
    <property type="entry name" value="HTHTETR"/>
</dbReference>
<name>A0A2S2C1P2_9NOCA</name>
<evidence type="ECO:0000256" key="2">
    <source>
        <dbReference type="PROSITE-ProRule" id="PRU00335"/>
    </source>
</evidence>
<dbReference type="KEGG" id="roz:CBI38_27850"/>
<dbReference type="InterPro" id="IPR050109">
    <property type="entry name" value="HTH-type_TetR-like_transc_reg"/>
</dbReference>
<dbReference type="Gene3D" id="1.10.10.60">
    <property type="entry name" value="Homeodomain-like"/>
    <property type="match status" value="1"/>
</dbReference>
<evidence type="ECO:0000313" key="4">
    <source>
        <dbReference type="EMBL" id="AWK74805.1"/>
    </source>
</evidence>
<dbReference type="InterPro" id="IPR036271">
    <property type="entry name" value="Tet_transcr_reg_TetR-rel_C_sf"/>
</dbReference>
<dbReference type="OrthoDB" id="3210235at2"/>
<gene>
    <name evidence="4" type="ORF">CBI38_27850</name>
</gene>
<dbReference type="InterPro" id="IPR009057">
    <property type="entry name" value="Homeodomain-like_sf"/>
</dbReference>
<dbReference type="SUPFAM" id="SSF46689">
    <property type="entry name" value="Homeodomain-like"/>
    <property type="match status" value="1"/>
</dbReference>
<dbReference type="EMBL" id="CP021354">
    <property type="protein sequence ID" value="AWK74805.1"/>
    <property type="molecule type" value="Genomic_DNA"/>
</dbReference>
<organism evidence="4 5">
    <name type="scientific">Rhodococcus oxybenzonivorans</name>
    <dbReference type="NCBI Taxonomy" id="1990687"/>
    <lineage>
        <taxon>Bacteria</taxon>
        <taxon>Bacillati</taxon>
        <taxon>Actinomycetota</taxon>
        <taxon>Actinomycetes</taxon>
        <taxon>Mycobacteriales</taxon>
        <taxon>Nocardiaceae</taxon>
        <taxon>Rhodococcus</taxon>
    </lineage>
</organism>
<dbReference type="Pfam" id="PF17920">
    <property type="entry name" value="TetR_C_16"/>
    <property type="match status" value="1"/>
</dbReference>
<dbReference type="GO" id="GO:0000976">
    <property type="term" value="F:transcription cis-regulatory region binding"/>
    <property type="evidence" value="ECO:0007669"/>
    <property type="project" value="TreeGrafter"/>
</dbReference>
<dbReference type="RefSeq" id="WP_109334075.1">
    <property type="nucleotide sequence ID" value="NZ_CP021354.1"/>
</dbReference>
<dbReference type="GO" id="GO:0003700">
    <property type="term" value="F:DNA-binding transcription factor activity"/>
    <property type="evidence" value="ECO:0007669"/>
    <property type="project" value="TreeGrafter"/>
</dbReference>
<sequence length="188" mass="20651">MPERRTRSAVATRAAILDAARARFGAEGYDRTTMRAVASDVGVDPALVIRYFTNKESLFAEAAEFELHLPDLHDVRADSLATVLMPRFFAVWENDGAFLPLLRAASTSARAAETMLQVFARQVAPALAAVAVDRAAERAALVGSQILGLAFARYILRVPPLAEMTHEQLVRWVGPVLEHYLTAPHLRD</sequence>
<dbReference type="PANTHER" id="PTHR30055">
    <property type="entry name" value="HTH-TYPE TRANSCRIPTIONAL REGULATOR RUTR"/>
    <property type="match status" value="1"/>
</dbReference>
<dbReference type="PROSITE" id="PS50977">
    <property type="entry name" value="HTH_TETR_2"/>
    <property type="match status" value="1"/>
</dbReference>